<name>A0ABV0T3Y9_9TELE</name>
<dbReference type="EMBL" id="JAHRIQ010015831">
    <property type="protein sequence ID" value="MEQ2226663.1"/>
    <property type="molecule type" value="Genomic_DNA"/>
</dbReference>
<organism evidence="2 3">
    <name type="scientific">Ilyodon furcidens</name>
    <name type="common">goldbreast splitfin</name>
    <dbReference type="NCBI Taxonomy" id="33524"/>
    <lineage>
        <taxon>Eukaryota</taxon>
        <taxon>Metazoa</taxon>
        <taxon>Chordata</taxon>
        <taxon>Craniata</taxon>
        <taxon>Vertebrata</taxon>
        <taxon>Euteleostomi</taxon>
        <taxon>Actinopterygii</taxon>
        <taxon>Neopterygii</taxon>
        <taxon>Teleostei</taxon>
        <taxon>Neoteleostei</taxon>
        <taxon>Acanthomorphata</taxon>
        <taxon>Ovalentaria</taxon>
        <taxon>Atherinomorphae</taxon>
        <taxon>Cyprinodontiformes</taxon>
        <taxon>Goodeidae</taxon>
        <taxon>Ilyodon</taxon>
    </lineage>
</organism>
<reference evidence="2 3" key="1">
    <citation type="submission" date="2021-06" db="EMBL/GenBank/DDBJ databases">
        <authorList>
            <person name="Palmer J.M."/>
        </authorList>
    </citation>
    <scope>NUCLEOTIDE SEQUENCE [LARGE SCALE GENOMIC DNA]</scope>
    <source>
        <strain evidence="3">if_2019</strain>
        <tissue evidence="2">Muscle</tissue>
    </source>
</reference>
<evidence type="ECO:0000256" key="1">
    <source>
        <dbReference type="SAM" id="MobiDB-lite"/>
    </source>
</evidence>
<comment type="caution">
    <text evidence="2">The sequence shown here is derived from an EMBL/GenBank/DDBJ whole genome shotgun (WGS) entry which is preliminary data.</text>
</comment>
<evidence type="ECO:0000313" key="2">
    <source>
        <dbReference type="EMBL" id="MEQ2226663.1"/>
    </source>
</evidence>
<sequence length="251" mass="28520">MLQHGQYLLQPVAEEYVDIYWGLLTAPSSPSSIFSVYQLWKPWIQSLCPYTSPPDPPHVTLFYDSCHTEWYQDLFNETLEAKELGGVVKRSLAAGDWQDTSVTNLRHLCPDSETDAGNSSQSCFSKCDLRVTCMRLPQNNGYDWLNSPLRPPMIEEKKRRRSKVRLEEKAMKMSEQMEGGEGGGESGKVKKTAGQSQKNCRRRRRDMIDADWTAYEDQGDYGYTPLGFLLTLDVGVNSGKLPLGMLFFNLL</sequence>
<keyword evidence="3" id="KW-1185">Reference proteome</keyword>
<dbReference type="Proteomes" id="UP001482620">
    <property type="component" value="Unassembled WGS sequence"/>
</dbReference>
<accession>A0ABV0T3Y9</accession>
<proteinExistence type="predicted"/>
<evidence type="ECO:0000313" key="3">
    <source>
        <dbReference type="Proteomes" id="UP001482620"/>
    </source>
</evidence>
<feature type="region of interest" description="Disordered" evidence="1">
    <location>
        <begin position="173"/>
        <end position="202"/>
    </location>
</feature>
<gene>
    <name evidence="2" type="ORF">ILYODFUR_029642</name>
</gene>
<protein>
    <submittedName>
        <fullName evidence="2">Uncharacterized protein</fullName>
    </submittedName>
</protein>